<keyword evidence="5" id="KW-0393">Immunoglobulin domain</keyword>
<dbReference type="PANTHER" id="PTHR35971:SF6">
    <property type="entry name" value="OBSCURIN-LIKE PROTEIN 1"/>
    <property type="match status" value="1"/>
</dbReference>
<dbReference type="AlphaFoldDB" id="A0A6P6JDF6"/>
<dbReference type="Gene3D" id="2.60.40.10">
    <property type="entry name" value="Immunoglobulins"/>
    <property type="match status" value="4"/>
</dbReference>
<evidence type="ECO:0000313" key="9">
    <source>
        <dbReference type="RefSeq" id="XP_026057513.1"/>
    </source>
</evidence>
<dbReference type="InterPro" id="IPR036116">
    <property type="entry name" value="FN3_sf"/>
</dbReference>
<evidence type="ECO:0000313" key="8">
    <source>
        <dbReference type="Proteomes" id="UP000515129"/>
    </source>
</evidence>
<evidence type="ECO:0000256" key="1">
    <source>
        <dbReference type="ARBA" id="ARBA00004496"/>
    </source>
</evidence>
<comment type="subcellular location">
    <subcellularLocation>
        <location evidence="1">Cytoplasm</location>
    </subcellularLocation>
</comment>
<keyword evidence="4" id="KW-1015">Disulfide bond</keyword>
<evidence type="ECO:0000256" key="2">
    <source>
        <dbReference type="ARBA" id="ARBA00022490"/>
    </source>
</evidence>
<dbReference type="CDD" id="cd00063">
    <property type="entry name" value="FN3"/>
    <property type="match status" value="1"/>
</dbReference>
<feature type="domain" description="Fibronectin type-III" evidence="7">
    <location>
        <begin position="216"/>
        <end position="312"/>
    </location>
</feature>
<proteinExistence type="predicted"/>
<dbReference type="InterPro" id="IPR013098">
    <property type="entry name" value="Ig_I-set"/>
</dbReference>
<dbReference type="Pfam" id="PF07679">
    <property type="entry name" value="I-set"/>
    <property type="match status" value="1"/>
</dbReference>
<organism evidence="8 9">
    <name type="scientific">Carassius auratus</name>
    <name type="common">Goldfish</name>
    <dbReference type="NCBI Taxonomy" id="7957"/>
    <lineage>
        <taxon>Eukaryota</taxon>
        <taxon>Metazoa</taxon>
        <taxon>Chordata</taxon>
        <taxon>Craniata</taxon>
        <taxon>Vertebrata</taxon>
        <taxon>Euteleostomi</taxon>
        <taxon>Actinopterygii</taxon>
        <taxon>Neopterygii</taxon>
        <taxon>Teleostei</taxon>
        <taxon>Ostariophysi</taxon>
        <taxon>Cypriniformes</taxon>
        <taxon>Cyprinidae</taxon>
        <taxon>Cyprininae</taxon>
        <taxon>Carassius</taxon>
    </lineage>
</organism>
<dbReference type="PANTHER" id="PTHR35971">
    <property type="entry name" value="SI:DKEY-31G6.6"/>
    <property type="match status" value="1"/>
</dbReference>
<evidence type="ECO:0000259" key="7">
    <source>
        <dbReference type="PROSITE" id="PS50853"/>
    </source>
</evidence>
<dbReference type="GO" id="GO:0005737">
    <property type="term" value="C:cytoplasm"/>
    <property type="evidence" value="ECO:0007669"/>
    <property type="project" value="UniProtKB-SubCell"/>
</dbReference>
<dbReference type="Pfam" id="PF00041">
    <property type="entry name" value="fn3"/>
    <property type="match status" value="1"/>
</dbReference>
<name>A0A6P6JDF6_CARAU</name>
<dbReference type="PRINTS" id="PR00014">
    <property type="entry name" value="FNTYPEIII"/>
</dbReference>
<dbReference type="InterPro" id="IPR007110">
    <property type="entry name" value="Ig-like_dom"/>
</dbReference>
<dbReference type="PROSITE" id="PS50853">
    <property type="entry name" value="FN3"/>
    <property type="match status" value="1"/>
</dbReference>
<feature type="domain" description="Ig-like" evidence="6">
    <location>
        <begin position="304"/>
        <end position="351"/>
    </location>
</feature>
<dbReference type="Proteomes" id="UP000515129">
    <property type="component" value="Chromosome 24"/>
</dbReference>
<evidence type="ECO:0000259" key="6">
    <source>
        <dbReference type="PROSITE" id="PS50835"/>
    </source>
</evidence>
<accession>A0A6P6JDF6</accession>
<keyword evidence="8" id="KW-1185">Reference proteome</keyword>
<protein>
    <submittedName>
        <fullName evidence="9">Obscurin</fullName>
    </submittedName>
</protein>
<dbReference type="InterPro" id="IPR013783">
    <property type="entry name" value="Ig-like_fold"/>
</dbReference>
<dbReference type="FunFam" id="2.60.40.10:FF:000523">
    <property type="entry name" value="obscurin isoform X4"/>
    <property type="match status" value="1"/>
</dbReference>
<evidence type="ECO:0000256" key="4">
    <source>
        <dbReference type="ARBA" id="ARBA00023157"/>
    </source>
</evidence>
<dbReference type="PROSITE" id="PS50835">
    <property type="entry name" value="IG_LIKE"/>
    <property type="match status" value="2"/>
</dbReference>
<dbReference type="RefSeq" id="XP_026057513.1">
    <property type="nucleotide sequence ID" value="XM_026201728.1"/>
</dbReference>
<keyword evidence="3" id="KW-0597">Phosphoprotein</keyword>
<dbReference type="InterPro" id="IPR052385">
    <property type="entry name" value="Obscurin/Obscurin-like_Reg"/>
</dbReference>
<reference evidence="9" key="1">
    <citation type="submission" date="2025-08" db="UniProtKB">
        <authorList>
            <consortium name="RefSeq"/>
        </authorList>
    </citation>
    <scope>IDENTIFICATION</scope>
    <source>
        <strain evidence="9">Wakin</strain>
        <tissue evidence="9">Muscle</tissue>
    </source>
</reference>
<keyword evidence="2" id="KW-0963">Cytoplasm</keyword>
<dbReference type="InterPro" id="IPR003961">
    <property type="entry name" value="FN3_dom"/>
</dbReference>
<sequence length="351" mass="38598">MGECTPVRQKETSVMAQSQGARHCLCLAAKPIDILQELSNVETINGGEALFECSLSRPETKDCQWLIDGKPVKESANVEIVSFESGRRHLLLLKDLHPCENTRVTFQAGTSSTTALLSVKTWQLEVVKPLENKTAIAGEQVEFTCVLNEAVPESEVTWYANGVELKCNDQWAMRASGSSYSLILKKAQAQPTQEINICSTGCLINGQNSSQYLCLIPLKTQSWLVKVQSLSPCLGFTPLSDGGSPITGYRVEMRLVDSALWLPCHTEPVCNTEFLVENLIPGAGYRFRVAAINRAGIGEPVQLPQTVTLDEPVSMTKMLSSSKTQKGKMVRLECELSAESKSVTWLKDNER</sequence>
<feature type="domain" description="Ig-like" evidence="6">
    <location>
        <begin position="124"/>
        <end position="231"/>
    </location>
</feature>
<dbReference type="SUPFAM" id="SSF49265">
    <property type="entry name" value="Fibronectin type III"/>
    <property type="match status" value="1"/>
</dbReference>
<dbReference type="SUPFAM" id="SSF48726">
    <property type="entry name" value="Immunoglobulin"/>
    <property type="match status" value="3"/>
</dbReference>
<gene>
    <name evidence="9" type="primary">LOC113042706</name>
</gene>
<evidence type="ECO:0000256" key="5">
    <source>
        <dbReference type="ARBA" id="ARBA00023319"/>
    </source>
</evidence>
<dbReference type="GeneID" id="113042706"/>
<dbReference type="OrthoDB" id="6107607at2759"/>
<dbReference type="KEGG" id="caua:113042706"/>
<evidence type="ECO:0000256" key="3">
    <source>
        <dbReference type="ARBA" id="ARBA00022553"/>
    </source>
</evidence>
<dbReference type="InterPro" id="IPR036179">
    <property type="entry name" value="Ig-like_dom_sf"/>
</dbReference>